<reference evidence="2 3" key="1">
    <citation type="submission" date="2020-01" db="EMBL/GenBank/DDBJ databases">
        <title>Genomes assembled from Gulf of Kutch pelagic sediment metagenomes.</title>
        <authorList>
            <person name="Chandrashekar M."/>
            <person name="Mahajan M.S."/>
            <person name="Dave K.J."/>
            <person name="Vatsa P."/>
            <person name="Nathani N.M."/>
        </authorList>
    </citation>
    <scope>NUCLEOTIDE SEQUENCE [LARGE SCALE GENOMIC DNA]</scope>
    <source>
        <strain evidence="2">KS3-K002</strain>
    </source>
</reference>
<comment type="caution">
    <text evidence="2">The sequence shown here is derived from an EMBL/GenBank/DDBJ whole genome shotgun (WGS) entry which is preliminary data.</text>
</comment>
<accession>A0AAE4ZBU5</accession>
<proteinExistence type="predicted"/>
<feature type="active site" evidence="1">
    <location>
        <position position="48"/>
    </location>
</feature>
<evidence type="ECO:0000313" key="3">
    <source>
        <dbReference type="Proteomes" id="UP000702544"/>
    </source>
</evidence>
<evidence type="ECO:0000256" key="1">
    <source>
        <dbReference type="PIRSR" id="PIRSR016184-1"/>
    </source>
</evidence>
<dbReference type="Gene3D" id="3.10.310.10">
    <property type="entry name" value="Diaminopimelate Epimerase, Chain A, domain 1"/>
    <property type="match status" value="2"/>
</dbReference>
<dbReference type="Proteomes" id="UP000702544">
    <property type="component" value="Unassembled WGS sequence"/>
</dbReference>
<evidence type="ECO:0000313" key="2">
    <source>
        <dbReference type="EMBL" id="NIR76492.1"/>
    </source>
</evidence>
<dbReference type="Pfam" id="PF02567">
    <property type="entry name" value="PhzC-PhzF"/>
    <property type="match status" value="1"/>
</dbReference>
<organism evidence="2 3">
    <name type="scientific">Candidatus Kutchimonas denitrificans</name>
    <dbReference type="NCBI Taxonomy" id="3056748"/>
    <lineage>
        <taxon>Bacteria</taxon>
        <taxon>Pseudomonadati</taxon>
        <taxon>Gemmatimonadota</taxon>
        <taxon>Gemmatimonadia</taxon>
        <taxon>Candidatus Palauibacterales</taxon>
        <taxon>Candidatus Palauibacteraceae</taxon>
        <taxon>Candidatus Kutchimonas</taxon>
    </lineage>
</organism>
<gene>
    <name evidence="2" type="ORF">GWO12_15530</name>
</gene>
<protein>
    <submittedName>
        <fullName evidence="2">PhzF family phenazine biosynthesis protein</fullName>
    </submittedName>
</protein>
<sequence length="298" mass="32533">MDRKIDIFQYNAFTDIPFAGNPAGVVTEAEGLPDDTMQAIARQLNLAETAFLVPPDDPGADIRLRWFTPAMEVTLCGHATIAAFAAAAEHGLFPVEESGERELKVETLSGLLRVRISRQDGRPQIAMQIPVPTFAPLELDGDAFARAWGIGLDALAGEWLSHTRLDYWYIPVRDRAALRALRLDREKLSAVHDRAAFAFFTRDTVDPDSDWHLRFFAPFHGVDEDIVTGSAQGPMGVIHLGLAQPAAGEGWTELKGEQGDLLGRPGRVAVRVYQKNGVVSDLEIAGGAVPMLEGVIRI</sequence>
<dbReference type="SUPFAM" id="SSF54506">
    <property type="entry name" value="Diaminopimelate epimerase-like"/>
    <property type="match status" value="1"/>
</dbReference>
<dbReference type="NCBIfam" id="TIGR00654">
    <property type="entry name" value="PhzF_family"/>
    <property type="match status" value="1"/>
</dbReference>
<dbReference type="AlphaFoldDB" id="A0AAE4ZBU5"/>
<dbReference type="InterPro" id="IPR003719">
    <property type="entry name" value="Phenazine_PhzF-like"/>
</dbReference>
<dbReference type="PANTHER" id="PTHR13774">
    <property type="entry name" value="PHENAZINE BIOSYNTHESIS PROTEIN"/>
    <property type="match status" value="1"/>
</dbReference>
<dbReference type="GO" id="GO:0016853">
    <property type="term" value="F:isomerase activity"/>
    <property type="evidence" value="ECO:0007669"/>
    <property type="project" value="TreeGrafter"/>
</dbReference>
<dbReference type="GO" id="GO:0005737">
    <property type="term" value="C:cytoplasm"/>
    <property type="evidence" value="ECO:0007669"/>
    <property type="project" value="TreeGrafter"/>
</dbReference>
<name>A0AAE4ZBU5_9BACT</name>
<dbReference type="PIRSF" id="PIRSF016184">
    <property type="entry name" value="PhzC_PhzF"/>
    <property type="match status" value="1"/>
</dbReference>
<dbReference type="EMBL" id="JAACAK010000130">
    <property type="protein sequence ID" value="NIR76492.1"/>
    <property type="molecule type" value="Genomic_DNA"/>
</dbReference>